<evidence type="ECO:0000256" key="3">
    <source>
        <dbReference type="ARBA" id="ARBA00022692"/>
    </source>
</evidence>
<protein>
    <submittedName>
        <fullName evidence="8">Phage shock protein PspC (Stress-responsive transcriptional regulator)</fullName>
    </submittedName>
</protein>
<comment type="subcellular location">
    <subcellularLocation>
        <location evidence="1">Cell membrane</location>
        <topology evidence="1">Single-pass membrane protein</topology>
    </subcellularLocation>
</comment>
<evidence type="ECO:0000313" key="8">
    <source>
        <dbReference type="EMBL" id="MDQ0161969.1"/>
    </source>
</evidence>
<accession>A0ABT9VLX1</accession>
<dbReference type="Proteomes" id="UP001225646">
    <property type="component" value="Unassembled WGS sequence"/>
</dbReference>
<evidence type="ECO:0000256" key="1">
    <source>
        <dbReference type="ARBA" id="ARBA00004162"/>
    </source>
</evidence>
<gene>
    <name evidence="8" type="ORF">J2S06_001043</name>
</gene>
<dbReference type="Pfam" id="PF04024">
    <property type="entry name" value="PspC"/>
    <property type="match status" value="1"/>
</dbReference>
<keyword evidence="3 6" id="KW-0812">Transmembrane</keyword>
<dbReference type="PANTHER" id="PTHR33885:SF3">
    <property type="entry name" value="PHAGE SHOCK PROTEIN C"/>
    <property type="match status" value="1"/>
</dbReference>
<dbReference type="RefSeq" id="WP_419151540.1">
    <property type="nucleotide sequence ID" value="NZ_JAUSTR010000002.1"/>
</dbReference>
<keyword evidence="5 6" id="KW-0472">Membrane</keyword>
<dbReference type="InterPro" id="IPR007168">
    <property type="entry name" value="Phageshock_PspC_N"/>
</dbReference>
<comment type="caution">
    <text evidence="8">The sequence shown here is derived from an EMBL/GenBank/DDBJ whole genome shotgun (WGS) entry which is preliminary data.</text>
</comment>
<evidence type="ECO:0000259" key="7">
    <source>
        <dbReference type="Pfam" id="PF04024"/>
    </source>
</evidence>
<sequence>MKRLYRSRNNSKLAGVLGGIAEYFQLDPAIVRLVFVILLVLTTFVPFGLIYLAAMVIIPEEKDVSQNDD</sequence>
<dbReference type="InterPro" id="IPR052027">
    <property type="entry name" value="PspC"/>
</dbReference>
<evidence type="ECO:0000256" key="6">
    <source>
        <dbReference type="SAM" id="Phobius"/>
    </source>
</evidence>
<dbReference type="PANTHER" id="PTHR33885">
    <property type="entry name" value="PHAGE SHOCK PROTEIN C"/>
    <property type="match status" value="1"/>
</dbReference>
<evidence type="ECO:0000256" key="5">
    <source>
        <dbReference type="ARBA" id="ARBA00023136"/>
    </source>
</evidence>
<feature type="transmembrane region" description="Helical" evidence="6">
    <location>
        <begin position="33"/>
        <end position="58"/>
    </location>
</feature>
<evidence type="ECO:0000256" key="2">
    <source>
        <dbReference type="ARBA" id="ARBA00022475"/>
    </source>
</evidence>
<evidence type="ECO:0000313" key="9">
    <source>
        <dbReference type="Proteomes" id="UP001225646"/>
    </source>
</evidence>
<keyword evidence="2" id="KW-1003">Cell membrane</keyword>
<keyword evidence="4 6" id="KW-1133">Transmembrane helix</keyword>
<feature type="domain" description="Phage shock protein PspC N-terminal" evidence="7">
    <location>
        <begin position="2"/>
        <end position="61"/>
    </location>
</feature>
<organism evidence="8 9">
    <name type="scientific">Aeribacillus alveayuensis</name>
    <dbReference type="NCBI Taxonomy" id="279215"/>
    <lineage>
        <taxon>Bacteria</taxon>
        <taxon>Bacillati</taxon>
        <taxon>Bacillota</taxon>
        <taxon>Bacilli</taxon>
        <taxon>Bacillales</taxon>
        <taxon>Bacillaceae</taxon>
        <taxon>Aeribacillus</taxon>
    </lineage>
</organism>
<evidence type="ECO:0000256" key="4">
    <source>
        <dbReference type="ARBA" id="ARBA00022989"/>
    </source>
</evidence>
<keyword evidence="9" id="KW-1185">Reference proteome</keyword>
<name>A0ABT9VLX1_9BACI</name>
<proteinExistence type="predicted"/>
<reference evidence="8 9" key="1">
    <citation type="submission" date="2023-07" db="EMBL/GenBank/DDBJ databases">
        <title>Genomic Encyclopedia of Type Strains, Phase IV (KMG-IV): sequencing the most valuable type-strain genomes for metagenomic binning, comparative biology and taxonomic classification.</title>
        <authorList>
            <person name="Goeker M."/>
        </authorList>
    </citation>
    <scope>NUCLEOTIDE SEQUENCE [LARGE SCALE GENOMIC DNA]</scope>
    <source>
        <strain evidence="8 9">DSM 19092</strain>
    </source>
</reference>
<dbReference type="EMBL" id="JAUSTR010000002">
    <property type="protein sequence ID" value="MDQ0161969.1"/>
    <property type="molecule type" value="Genomic_DNA"/>
</dbReference>